<accession>A0ABQ8BTV0</accession>
<dbReference type="EMBL" id="JAGKQM010000009">
    <property type="protein sequence ID" value="KAH0908224.1"/>
    <property type="molecule type" value="Genomic_DNA"/>
</dbReference>
<dbReference type="Proteomes" id="UP000824890">
    <property type="component" value="Unassembled WGS sequence"/>
</dbReference>
<sequence length="84" mass="9637">MLNKGFLPNRLSLHTLLRRKTQLKETYKLLCRMKLKGCNPDVMWMSISVSNAGSLLGNDYHEDFPQKIRELNLGARLFLGGICE</sequence>
<reference evidence="1 2" key="1">
    <citation type="submission" date="2021-05" db="EMBL/GenBank/DDBJ databases">
        <title>Genome Assembly of Synthetic Allotetraploid Brassica napus Reveals Homoeologous Exchanges between Subgenomes.</title>
        <authorList>
            <person name="Davis J.T."/>
        </authorList>
    </citation>
    <scope>NUCLEOTIDE SEQUENCE [LARGE SCALE GENOMIC DNA]</scope>
    <source>
        <strain evidence="2">cv. Da-Ae</strain>
        <tissue evidence="1">Seedling</tissue>
    </source>
</reference>
<proteinExistence type="predicted"/>
<name>A0ABQ8BTV0_BRANA</name>
<organism evidence="1 2">
    <name type="scientific">Brassica napus</name>
    <name type="common">Rape</name>
    <dbReference type="NCBI Taxonomy" id="3708"/>
    <lineage>
        <taxon>Eukaryota</taxon>
        <taxon>Viridiplantae</taxon>
        <taxon>Streptophyta</taxon>
        <taxon>Embryophyta</taxon>
        <taxon>Tracheophyta</taxon>
        <taxon>Spermatophyta</taxon>
        <taxon>Magnoliopsida</taxon>
        <taxon>eudicotyledons</taxon>
        <taxon>Gunneridae</taxon>
        <taxon>Pentapetalae</taxon>
        <taxon>rosids</taxon>
        <taxon>malvids</taxon>
        <taxon>Brassicales</taxon>
        <taxon>Brassicaceae</taxon>
        <taxon>Brassiceae</taxon>
        <taxon>Brassica</taxon>
    </lineage>
</organism>
<comment type="caution">
    <text evidence="1">The sequence shown here is derived from an EMBL/GenBank/DDBJ whole genome shotgun (WGS) entry which is preliminary data.</text>
</comment>
<evidence type="ECO:0000313" key="1">
    <source>
        <dbReference type="EMBL" id="KAH0908224.1"/>
    </source>
</evidence>
<protein>
    <submittedName>
        <fullName evidence="1">Uncharacterized protein</fullName>
    </submittedName>
</protein>
<gene>
    <name evidence="1" type="ORF">HID58_031545</name>
</gene>
<evidence type="ECO:0000313" key="2">
    <source>
        <dbReference type="Proteomes" id="UP000824890"/>
    </source>
</evidence>
<keyword evidence="2" id="KW-1185">Reference proteome</keyword>